<sequence>MGIFTLLKAAGRGLLSGQKKRSEVKGKRKDGRNMECDQRRLFIEQTAREREQRLHLKEGINALIWLQAFAKGSLQRRKFGKAVREDFDALLDGFIDLDKERELPECKEVHRIALLFVRLVNFPDDTQVSFSHLVVLLRSCLDECKFQRFSQLCRYLVQSMSSMSMQHSFAALLLSKNHIQSANRLISAVLALIPEFADKLQANSIRCCHFMKCAHAMEKVADGKSISLFVHFAVTFSSCNSWAIVRNNAQISAVLNQMCNKTLSSTLCEPNRYAALASMDLLVNNGVFGKAVNVLSTNTSILRSLTGNETLFLLANLVHLSYIDQIGLIECLIEWTNVMNKILAKCDEFVVKKQGGSRSHWHPIFGWYCKPLSHSIEGSLPLASKQLQYLWSKPVVTCLFDKVLHCGESQRPNTSLTTSVQSPNSQIDLTTSIQKLWKKLNSVRAEAQPSNVPQPLPPLSMTAVVCQLYQNALLTLSTLHSDILAGLCREDFLLPQLWEHIVSLSPQDSGLSYLLSLLSSQPPTIPHFAPLILFANSAASVISILDEEEMYEKGGPFTVEQLCAIAKFCNRFCFRAIWNGYLGAQQASCCPLFSSVYQLCMLLYNRDCRRSFTKDPKFWLAPEVKSSTIMSEFEKKTERAHFLISRMSHLVVLHERILLFRYTYDSELRLSYEFPFYFHYLSIWETFLYLRKMMFAQELKCEALRKYIAAEKETLEGAPNTMITVERTRLVEDGYRQLSMLSSNALKATIRVKFINQQGLDEAGIDQDGVFKEFLELTLKRVFHPDLNLFKTSPSRQLFPSPTSNLHEDHLALFQFVGRMLAKAIYEGIVVEVHLAPVLLATVLGRRLCAFDELSQLDPDLYKSLTYVKHYSDSGDVADLSLTFSTDEDVLGRLHTVDLVPGGRTIQVTNENKIAYVHKMAQYRVFDQTKEQCRAFVSGFLSILNANWLSLFAPHELQFLISGQSSDIDLRDLRKHVQYYGGFHSNHRLIKWLWQILECDFSVEERHLFLKFVTSCSRAPLLGFAYLEPPFSIRCVEVSDDQDQGDTLASVVRGFLAIKRTQSPTRLPTSSTCFNLLKLPNYSKKSILLQKLRYAIHSETGFELS</sequence>
<comment type="catalytic activity">
    <reaction evidence="1">
        <text>S-ubiquitinyl-[E2 ubiquitin-conjugating enzyme]-L-cysteine + [acceptor protein]-L-lysine = [E2 ubiquitin-conjugating enzyme]-L-cysteine + N(6)-ubiquitinyl-[acceptor protein]-L-lysine.</text>
        <dbReference type="EC" id="2.3.2.26"/>
    </reaction>
</comment>
<dbReference type="InterPro" id="IPR035983">
    <property type="entry name" value="Hect_E3_ubiquitin_ligase"/>
</dbReference>
<evidence type="ECO:0000256" key="1">
    <source>
        <dbReference type="ARBA" id="ARBA00000885"/>
    </source>
</evidence>
<dbReference type="FunFam" id="3.30.2410.10:FF:000012">
    <property type="entry name" value="Ubiquitin-protein ligase E3B"/>
    <property type="match status" value="1"/>
</dbReference>
<dbReference type="EMBL" id="UYWY01021860">
    <property type="protein sequence ID" value="VDM45036.1"/>
    <property type="molecule type" value="Genomic_DNA"/>
</dbReference>
<comment type="subcellular location">
    <subcellularLocation>
        <location evidence="7">Postsynaptic density</location>
    </subcellularLocation>
</comment>
<dbReference type="InterPro" id="IPR000569">
    <property type="entry name" value="HECT_dom"/>
</dbReference>
<dbReference type="InterPro" id="IPR044611">
    <property type="entry name" value="E3A/B/C-like"/>
</dbReference>
<keyword evidence="5 10" id="KW-0833">Ubl conjugation pathway</keyword>
<evidence type="ECO:0000256" key="2">
    <source>
        <dbReference type="ARBA" id="ARBA00004906"/>
    </source>
</evidence>
<dbReference type="GO" id="GO:0014069">
    <property type="term" value="C:postsynaptic density"/>
    <property type="evidence" value="ECO:0007669"/>
    <property type="project" value="UniProtKB-SubCell"/>
</dbReference>
<dbReference type="Gene3D" id="3.90.1750.10">
    <property type="entry name" value="Hect, E3 ligase catalytic domains"/>
    <property type="match status" value="1"/>
</dbReference>
<evidence type="ECO:0000256" key="7">
    <source>
        <dbReference type="ARBA" id="ARBA00034105"/>
    </source>
</evidence>
<dbReference type="EC" id="2.3.2.26" evidence="3"/>
<dbReference type="FunFam" id="3.30.2160.10:FF:000002">
    <property type="entry name" value="Putative Ubiquitin-protein ligase E3C"/>
    <property type="match status" value="1"/>
</dbReference>
<evidence type="ECO:0000256" key="9">
    <source>
        <dbReference type="ARBA" id="ARBA00077267"/>
    </source>
</evidence>
<keyword evidence="6" id="KW-0770">Synapse</keyword>
<dbReference type="PROSITE" id="PS50096">
    <property type="entry name" value="IQ"/>
    <property type="match status" value="1"/>
</dbReference>
<evidence type="ECO:0000256" key="10">
    <source>
        <dbReference type="PROSITE-ProRule" id="PRU00104"/>
    </source>
</evidence>
<evidence type="ECO:0000313" key="12">
    <source>
        <dbReference type="EMBL" id="VDM45036.1"/>
    </source>
</evidence>
<dbReference type="PROSITE" id="PS50237">
    <property type="entry name" value="HECT"/>
    <property type="match status" value="1"/>
</dbReference>
<accession>A0A183UYZ5</accession>
<dbReference type="Gene3D" id="3.30.2410.10">
    <property type="entry name" value="Hect, E3 ligase catalytic domain"/>
    <property type="match status" value="1"/>
</dbReference>
<dbReference type="GO" id="GO:0061630">
    <property type="term" value="F:ubiquitin protein ligase activity"/>
    <property type="evidence" value="ECO:0007669"/>
    <property type="project" value="UniProtKB-EC"/>
</dbReference>
<dbReference type="PANTHER" id="PTHR45700">
    <property type="entry name" value="UBIQUITIN-PROTEIN LIGASE E3C"/>
    <property type="match status" value="1"/>
</dbReference>
<dbReference type="WBParaSite" id="TCNE_0001371501-mRNA-1">
    <property type="protein sequence ID" value="TCNE_0001371501-mRNA-1"/>
    <property type="gene ID" value="TCNE_0001371501"/>
</dbReference>
<reference evidence="12 13" key="2">
    <citation type="submission" date="2018-11" db="EMBL/GenBank/DDBJ databases">
        <authorList>
            <consortium name="Pathogen Informatics"/>
        </authorList>
    </citation>
    <scope>NUCLEOTIDE SEQUENCE [LARGE SCALE GENOMIC DNA]</scope>
</reference>
<evidence type="ECO:0000313" key="14">
    <source>
        <dbReference type="WBParaSite" id="TCNE_0001371501-mRNA-1"/>
    </source>
</evidence>
<evidence type="ECO:0000313" key="13">
    <source>
        <dbReference type="Proteomes" id="UP000050794"/>
    </source>
</evidence>
<dbReference type="CDD" id="cd00078">
    <property type="entry name" value="HECTc"/>
    <property type="match status" value="1"/>
</dbReference>
<name>A0A183UYZ5_TOXCA</name>
<feature type="active site" description="Glycyl thioester intermediate" evidence="10">
    <location>
        <position position="1073"/>
    </location>
</feature>
<dbReference type="GO" id="GO:0006511">
    <property type="term" value="P:ubiquitin-dependent protein catabolic process"/>
    <property type="evidence" value="ECO:0007669"/>
    <property type="project" value="TreeGrafter"/>
</dbReference>
<organism evidence="13 14">
    <name type="scientific">Toxocara canis</name>
    <name type="common">Canine roundworm</name>
    <dbReference type="NCBI Taxonomy" id="6265"/>
    <lineage>
        <taxon>Eukaryota</taxon>
        <taxon>Metazoa</taxon>
        <taxon>Ecdysozoa</taxon>
        <taxon>Nematoda</taxon>
        <taxon>Chromadorea</taxon>
        <taxon>Rhabditida</taxon>
        <taxon>Spirurina</taxon>
        <taxon>Ascaridomorpha</taxon>
        <taxon>Ascaridoidea</taxon>
        <taxon>Toxocaridae</taxon>
        <taxon>Toxocara</taxon>
    </lineage>
</organism>
<dbReference type="Gene3D" id="3.30.2160.10">
    <property type="entry name" value="Hect, E3 ligase catalytic domain"/>
    <property type="match status" value="1"/>
</dbReference>
<dbReference type="Proteomes" id="UP000050794">
    <property type="component" value="Unassembled WGS sequence"/>
</dbReference>
<dbReference type="Pfam" id="PF00632">
    <property type="entry name" value="HECT"/>
    <property type="match status" value="1"/>
</dbReference>
<proteinExistence type="predicted"/>
<evidence type="ECO:0000256" key="4">
    <source>
        <dbReference type="ARBA" id="ARBA00022679"/>
    </source>
</evidence>
<dbReference type="SUPFAM" id="SSF56204">
    <property type="entry name" value="Hect, E3 ligase catalytic domain"/>
    <property type="match status" value="1"/>
</dbReference>
<gene>
    <name evidence="12" type="ORF">TCNE_LOCUS13715</name>
</gene>
<keyword evidence="4" id="KW-0808">Transferase</keyword>
<dbReference type="SMART" id="SM00119">
    <property type="entry name" value="HECTc"/>
    <property type="match status" value="1"/>
</dbReference>
<evidence type="ECO:0000259" key="11">
    <source>
        <dbReference type="PROSITE" id="PS50237"/>
    </source>
</evidence>
<feature type="domain" description="HECT" evidence="11">
    <location>
        <begin position="742"/>
        <end position="1105"/>
    </location>
</feature>
<evidence type="ECO:0000256" key="3">
    <source>
        <dbReference type="ARBA" id="ARBA00012485"/>
    </source>
</evidence>
<protein>
    <recommendedName>
        <fullName evidence="8">Ubiquitin-protein ligase E3B</fullName>
        <ecNumber evidence="3">2.3.2.26</ecNumber>
    </recommendedName>
    <alternativeName>
        <fullName evidence="9">HECT-type ubiquitin transferase E3B</fullName>
    </alternativeName>
</protein>
<evidence type="ECO:0000256" key="6">
    <source>
        <dbReference type="ARBA" id="ARBA00023018"/>
    </source>
</evidence>
<reference evidence="14" key="1">
    <citation type="submission" date="2016-06" db="UniProtKB">
        <authorList>
            <consortium name="WormBaseParasite"/>
        </authorList>
    </citation>
    <scope>IDENTIFICATION</scope>
</reference>
<keyword evidence="13" id="KW-1185">Reference proteome</keyword>
<evidence type="ECO:0000256" key="8">
    <source>
        <dbReference type="ARBA" id="ARBA00067505"/>
    </source>
</evidence>
<dbReference type="AlphaFoldDB" id="A0A183UYZ5"/>
<dbReference type="PANTHER" id="PTHR45700:SF3">
    <property type="entry name" value="UBIQUITIN-PROTEIN LIGASE E3B"/>
    <property type="match status" value="1"/>
</dbReference>
<dbReference type="GO" id="GO:0000209">
    <property type="term" value="P:protein polyubiquitination"/>
    <property type="evidence" value="ECO:0007669"/>
    <property type="project" value="InterPro"/>
</dbReference>
<evidence type="ECO:0000256" key="5">
    <source>
        <dbReference type="ARBA" id="ARBA00022786"/>
    </source>
</evidence>
<comment type="pathway">
    <text evidence="2">Protein modification; protein ubiquitination.</text>
</comment>